<keyword evidence="3" id="KW-1185">Reference proteome</keyword>
<dbReference type="KEGG" id="bomb:GT348_04205"/>
<sequence>MANPGGSMSYSVISSGFSPLERYSSQFYDAPANLFSYYVTIYIKTRIYFRTKKEVLERRYGRGAISLFRFLRKSDIIPHSSFSTHGCKMASHFTKLAVQAISAGSFGVWQDSYRRLYFSKIFEPFKAYEQKKMMKGIS</sequence>
<organism evidence="2 3">
    <name type="scientific">Aristophania vespae</name>
    <dbReference type="NCBI Taxonomy" id="2697033"/>
    <lineage>
        <taxon>Bacteria</taxon>
        <taxon>Pseudomonadati</taxon>
        <taxon>Pseudomonadota</taxon>
        <taxon>Alphaproteobacteria</taxon>
        <taxon>Acetobacterales</taxon>
        <taxon>Acetobacteraceae</taxon>
        <taxon>Aristophania</taxon>
    </lineage>
</organism>
<dbReference type="EMBL" id="CP047652">
    <property type="protein sequence ID" value="QHI95505.1"/>
    <property type="molecule type" value="Genomic_DNA"/>
</dbReference>
<name>A0A6P1NB09_9PROT</name>
<evidence type="ECO:0000313" key="2">
    <source>
        <dbReference type="EMBL" id="QHI95576.1"/>
    </source>
</evidence>
<dbReference type="Proteomes" id="UP000463975">
    <property type="component" value="Chromosome"/>
</dbReference>
<reference evidence="2 3" key="1">
    <citation type="submission" date="2020-01" db="EMBL/GenBank/DDBJ databases">
        <title>Genome sequencing of strain KACC 21507.</title>
        <authorList>
            <person name="Heo J."/>
            <person name="Kim S.-J."/>
            <person name="Kim J.-S."/>
            <person name="Hong S.-B."/>
            <person name="Kwon S.-W."/>
        </authorList>
    </citation>
    <scope>NUCLEOTIDE SEQUENCE [LARGE SCALE GENOMIC DNA]</scope>
    <source>
        <strain evidence="2 3">KACC 21507</strain>
    </source>
</reference>
<protein>
    <submittedName>
        <fullName evidence="2">Uncharacterized protein</fullName>
    </submittedName>
</protein>
<dbReference type="AlphaFoldDB" id="A0A6P1NB09"/>
<accession>A0A6P1NB09</accession>
<proteinExistence type="predicted"/>
<dbReference type="RefSeq" id="WP_160618582.1">
    <property type="nucleotide sequence ID" value="NZ_CP047652.1"/>
</dbReference>
<dbReference type="KEGG" id="bomb:GT348_03795"/>
<evidence type="ECO:0000313" key="1">
    <source>
        <dbReference type="EMBL" id="QHI95505.1"/>
    </source>
</evidence>
<dbReference type="EMBL" id="CP047652">
    <property type="protein sequence ID" value="QHI95576.1"/>
    <property type="molecule type" value="Genomic_DNA"/>
</dbReference>
<gene>
    <name evidence="1" type="ORF">GT348_03795</name>
    <name evidence="2" type="ORF">GT348_04205</name>
</gene>
<evidence type="ECO:0000313" key="3">
    <source>
        <dbReference type="Proteomes" id="UP000463975"/>
    </source>
</evidence>